<evidence type="ECO:0000256" key="7">
    <source>
        <dbReference type="ARBA" id="ARBA00023098"/>
    </source>
</evidence>
<feature type="transmembrane region" description="Helical" evidence="10">
    <location>
        <begin position="283"/>
        <end position="304"/>
    </location>
</feature>
<evidence type="ECO:0000256" key="1">
    <source>
        <dbReference type="ARBA" id="ARBA00004141"/>
    </source>
</evidence>
<evidence type="ECO:0000256" key="2">
    <source>
        <dbReference type="ARBA" id="ARBA00022516"/>
    </source>
</evidence>
<evidence type="ECO:0000256" key="4">
    <source>
        <dbReference type="ARBA" id="ARBA00022692"/>
    </source>
</evidence>
<feature type="transmembrane region" description="Helical" evidence="10">
    <location>
        <begin position="221"/>
        <end position="239"/>
    </location>
</feature>
<keyword evidence="5" id="KW-0276">Fatty acid metabolism</keyword>
<feature type="transmembrane region" description="Helical" evidence="10">
    <location>
        <begin position="143"/>
        <end position="168"/>
    </location>
</feature>
<gene>
    <name evidence="11" type="ORF">Mp_3g20100</name>
</gene>
<dbReference type="Proteomes" id="UP001162541">
    <property type="component" value="Chromosome 3"/>
</dbReference>
<accession>A0AAF6B2T5</accession>
<dbReference type="PANTHER" id="PTHR11157:SF165">
    <property type="entry name" value="ELONGASE"/>
    <property type="match status" value="1"/>
</dbReference>
<keyword evidence="8 10" id="KW-0472">Membrane</keyword>
<evidence type="ECO:0000256" key="9">
    <source>
        <dbReference type="ARBA" id="ARBA00023160"/>
    </source>
</evidence>
<dbReference type="GO" id="GO:0034625">
    <property type="term" value="P:fatty acid elongation, monounsaturated fatty acid"/>
    <property type="evidence" value="ECO:0007669"/>
    <property type="project" value="TreeGrafter"/>
</dbReference>
<proteinExistence type="predicted"/>
<protein>
    <recommendedName>
        <fullName evidence="13">Very-long-chain 3-oxoacyl-CoA synthase</fullName>
    </recommendedName>
</protein>
<dbReference type="GO" id="GO:0009922">
    <property type="term" value="F:fatty acid elongase activity"/>
    <property type="evidence" value="ECO:0007669"/>
    <property type="project" value="InterPro"/>
</dbReference>
<evidence type="ECO:0000256" key="8">
    <source>
        <dbReference type="ARBA" id="ARBA00023136"/>
    </source>
</evidence>
<comment type="subcellular location">
    <subcellularLocation>
        <location evidence="1">Membrane</location>
        <topology evidence="1">Multi-pass membrane protein</topology>
    </subcellularLocation>
</comment>
<evidence type="ECO:0008006" key="13">
    <source>
        <dbReference type="Google" id="ProtNLM"/>
    </source>
</evidence>
<evidence type="ECO:0000256" key="5">
    <source>
        <dbReference type="ARBA" id="ARBA00022832"/>
    </source>
</evidence>
<dbReference type="Pfam" id="PF01151">
    <property type="entry name" value="ELO"/>
    <property type="match status" value="1"/>
</dbReference>
<dbReference type="InterPro" id="IPR002076">
    <property type="entry name" value="ELO_fam"/>
</dbReference>
<dbReference type="GO" id="GO:0034626">
    <property type="term" value="P:fatty acid elongation, polyunsaturated fatty acid"/>
    <property type="evidence" value="ECO:0007669"/>
    <property type="project" value="TreeGrafter"/>
</dbReference>
<feature type="transmembrane region" description="Helical" evidence="10">
    <location>
        <begin position="188"/>
        <end position="209"/>
    </location>
</feature>
<evidence type="ECO:0000256" key="10">
    <source>
        <dbReference type="SAM" id="Phobius"/>
    </source>
</evidence>
<name>A0AAF6B2T5_MARPO</name>
<evidence type="ECO:0000256" key="6">
    <source>
        <dbReference type="ARBA" id="ARBA00022989"/>
    </source>
</evidence>
<evidence type="ECO:0000313" key="12">
    <source>
        <dbReference type="Proteomes" id="UP001162541"/>
    </source>
</evidence>
<feature type="transmembrane region" description="Helical" evidence="10">
    <location>
        <begin position="104"/>
        <end position="122"/>
    </location>
</feature>
<keyword evidence="9" id="KW-0275">Fatty acid biosynthesis</keyword>
<dbReference type="EMBL" id="AP019868">
    <property type="protein sequence ID" value="BBN06319.1"/>
    <property type="molecule type" value="Genomic_DNA"/>
</dbReference>
<dbReference type="GO" id="GO:0030148">
    <property type="term" value="P:sphingolipid biosynthetic process"/>
    <property type="evidence" value="ECO:0007669"/>
    <property type="project" value="TreeGrafter"/>
</dbReference>
<keyword evidence="7" id="KW-0443">Lipid metabolism</keyword>
<keyword evidence="3" id="KW-0808">Transferase</keyword>
<dbReference type="GO" id="GO:0042761">
    <property type="term" value="P:very long-chain fatty acid biosynthetic process"/>
    <property type="evidence" value="ECO:0007669"/>
    <property type="project" value="TreeGrafter"/>
</dbReference>
<reference evidence="12" key="1">
    <citation type="journal article" date="2020" name="Curr. Biol.">
        <title>Chromatin organization in early land plants reveals an ancestral association between H3K27me3, transposons, and constitutive heterochromatin.</title>
        <authorList>
            <person name="Montgomery S.A."/>
            <person name="Tanizawa Y."/>
            <person name="Galik B."/>
            <person name="Wang N."/>
            <person name="Ito T."/>
            <person name="Mochizuki T."/>
            <person name="Akimcheva S."/>
            <person name="Bowman J.L."/>
            <person name="Cognat V."/>
            <person name="Marechal-Drouard L."/>
            <person name="Ekker H."/>
            <person name="Hong S.F."/>
            <person name="Kohchi T."/>
            <person name="Lin S.S."/>
            <person name="Liu L.D."/>
            <person name="Nakamura Y."/>
            <person name="Valeeva L.R."/>
            <person name="Shakirov E.V."/>
            <person name="Shippen D.E."/>
            <person name="Wei W.L."/>
            <person name="Yagura M."/>
            <person name="Yamaoka S."/>
            <person name="Yamato K.T."/>
            <person name="Liu C."/>
            <person name="Berger F."/>
        </authorList>
    </citation>
    <scope>NUCLEOTIDE SEQUENCE [LARGE SCALE GENOMIC DNA]</scope>
    <source>
        <strain evidence="12">Tak-1</strain>
    </source>
</reference>
<dbReference type="GO" id="GO:0005789">
    <property type="term" value="C:endoplasmic reticulum membrane"/>
    <property type="evidence" value="ECO:0007669"/>
    <property type="project" value="TreeGrafter"/>
</dbReference>
<dbReference type="GO" id="GO:0019367">
    <property type="term" value="P:fatty acid elongation, saturated fatty acid"/>
    <property type="evidence" value="ECO:0007669"/>
    <property type="project" value="TreeGrafter"/>
</dbReference>
<evidence type="ECO:0000313" key="11">
    <source>
        <dbReference type="EMBL" id="BBN06319.1"/>
    </source>
</evidence>
<feature type="transmembrane region" description="Helical" evidence="10">
    <location>
        <begin position="245"/>
        <end position="263"/>
    </location>
</feature>
<feature type="transmembrane region" description="Helical" evidence="10">
    <location>
        <begin position="316"/>
        <end position="333"/>
    </location>
</feature>
<keyword evidence="2" id="KW-0444">Lipid biosynthesis</keyword>
<evidence type="ECO:0000256" key="3">
    <source>
        <dbReference type="ARBA" id="ARBA00022679"/>
    </source>
</evidence>
<dbReference type="PANTHER" id="PTHR11157">
    <property type="entry name" value="FATTY ACID ACYL TRANSFERASE-RELATED"/>
    <property type="match status" value="1"/>
</dbReference>
<keyword evidence="6 10" id="KW-1133">Transmembrane helix</keyword>
<keyword evidence="4 10" id="KW-0812">Transmembrane</keyword>
<organism evidence="11 12">
    <name type="scientific">Marchantia polymorpha subsp. ruderalis</name>
    <dbReference type="NCBI Taxonomy" id="1480154"/>
    <lineage>
        <taxon>Eukaryota</taxon>
        <taxon>Viridiplantae</taxon>
        <taxon>Streptophyta</taxon>
        <taxon>Embryophyta</taxon>
        <taxon>Marchantiophyta</taxon>
        <taxon>Marchantiopsida</taxon>
        <taxon>Marchantiidae</taxon>
        <taxon>Marchantiales</taxon>
        <taxon>Marchantiaceae</taxon>
        <taxon>Marchantia</taxon>
    </lineage>
</organism>
<sequence>MATKSGSGLLEWIAVAAKMKQARSSPEGEIVGGNRMGSGNGAEWTTSLIHAFLNATNGKSGGASKVRPLEERIGEAVFRVLEDVVGVDIRKPNPVTKDLPMVESPVPVLACISLYLLVVWLWSSHIKASGQKPRKEDPLALRCLVIAHNLFLCCLSLFMCVGLIAAARHYGYSVWGNYYREREPAMNLLIYVFYMSKLYEFMDTAIMLFRRNLRQVTYLHVYHHASIAMIWWIICYRFPGADSYFSAAFNSCIHVAMYLYYLLAATVARDEKRRRKYLFWGKYLTIIQMLQFLSFIGQAIYAMWKFEYYPKGFGRMLFFYSVSLLAFFGNFFVKKYSNASQPKTVKVE</sequence>
<dbReference type="AlphaFoldDB" id="A0AAF6B2T5"/>